<dbReference type="RefSeq" id="XP_011684046.2">
    <property type="nucleotide sequence ID" value="XM_011685744.2"/>
</dbReference>
<keyword evidence="9" id="KW-0446">Lipid-binding</keyword>
<feature type="signal peptide" evidence="15">
    <location>
        <begin position="1"/>
        <end position="21"/>
    </location>
</feature>
<evidence type="ECO:0000313" key="17">
    <source>
        <dbReference type="EnsemblMetazoa" id="XP_011684046"/>
    </source>
</evidence>
<keyword evidence="7" id="KW-1000">Mitochondrion outer membrane</keyword>
<evidence type="ECO:0000256" key="10">
    <source>
        <dbReference type="ARBA" id="ARBA00023128"/>
    </source>
</evidence>
<comment type="subcellular location">
    <subcellularLocation>
        <location evidence="3">Cytoplasm</location>
    </subcellularLocation>
    <subcellularLocation>
        <location evidence="2">Mitochondrion matrix</location>
    </subcellularLocation>
    <subcellularLocation>
        <location evidence="1">Mitochondrion outer membrane</location>
    </subcellularLocation>
</comment>
<dbReference type="InterPro" id="IPR026169">
    <property type="entry name" value="MIEAP"/>
</dbReference>
<sequence>MRQGNILFIISFCLFVNNKMAESLRRLVKAESYSLLQDKLERWNDNYLVNTCDQNVNRCSELIEITSRLQGELFTILNLCCAEGGMYGGCSSLKNRFLPWLARGFVASNSAVTVDTSLSIMADAAEKERQMVEMQDSYEKQLDEVEQDLNTSRGVASDLQAELESTRVRLDSERRMSEGEALVSDEVSVGLKNRVAVLEDELRLYRARVGTVDDHEIEVRRLKDDLAVLKEEKFILTGRSEYLAPTPSLSTSLKSPRISVSGDVVQRIRQANLVTRFNDLFAQSRMDAMDILRNHCDDHELNQKIVFTCLQECFHAAKMAFRRYRSKVQTLLADTHTGLEPLSEAVQGYINKNGTLLDVHTIVEDVLLAMNRHPAISFPAEVDFRVLTLFIRELVKVAWSMSALPSPLDISGARDGELFDDLKYRRSYDSEYSAPLVSHYIWPSLVDVAGRVILKGEAVTRRGGSLASPRRSRSPSRPSSPSRARSPSPRRTLNGSYTSGMKLYV</sequence>
<dbReference type="GO" id="GO:0008289">
    <property type="term" value="F:lipid binding"/>
    <property type="evidence" value="ECO:0007669"/>
    <property type="project" value="UniProtKB-KW"/>
</dbReference>
<dbReference type="Proteomes" id="UP000007110">
    <property type="component" value="Unassembled WGS sequence"/>
</dbReference>
<feature type="region of interest" description="Disordered" evidence="14">
    <location>
        <begin position="463"/>
        <end position="498"/>
    </location>
</feature>
<reference evidence="17" key="2">
    <citation type="submission" date="2021-01" db="UniProtKB">
        <authorList>
            <consortium name="EnsemblMetazoa"/>
        </authorList>
    </citation>
    <scope>IDENTIFICATION</scope>
</reference>
<dbReference type="GO" id="GO:0005741">
    <property type="term" value="C:mitochondrial outer membrane"/>
    <property type="evidence" value="ECO:0007669"/>
    <property type="project" value="UniProtKB-SubCell"/>
</dbReference>
<evidence type="ECO:0000256" key="2">
    <source>
        <dbReference type="ARBA" id="ARBA00004305"/>
    </source>
</evidence>
<keyword evidence="10" id="KW-0496">Mitochondrion</keyword>
<evidence type="ECO:0000256" key="13">
    <source>
        <dbReference type="SAM" id="Coils"/>
    </source>
</evidence>
<evidence type="ECO:0000256" key="7">
    <source>
        <dbReference type="ARBA" id="ARBA00022787"/>
    </source>
</evidence>
<dbReference type="PANTHER" id="PTHR21771:SF0">
    <property type="entry name" value="MITOCHONDRIA-EATING PROTEIN"/>
    <property type="match status" value="1"/>
</dbReference>
<name>A0A7M7HRA9_STRPU</name>
<keyword evidence="8 13" id="KW-0175">Coiled coil</keyword>
<evidence type="ECO:0000256" key="12">
    <source>
        <dbReference type="ARBA" id="ARBA00032687"/>
    </source>
</evidence>
<organism evidence="17 18">
    <name type="scientific">Strongylocentrotus purpuratus</name>
    <name type="common">Purple sea urchin</name>
    <dbReference type="NCBI Taxonomy" id="7668"/>
    <lineage>
        <taxon>Eukaryota</taxon>
        <taxon>Metazoa</taxon>
        <taxon>Echinodermata</taxon>
        <taxon>Eleutherozoa</taxon>
        <taxon>Echinozoa</taxon>
        <taxon>Echinoidea</taxon>
        <taxon>Euechinoidea</taxon>
        <taxon>Echinacea</taxon>
        <taxon>Camarodonta</taxon>
        <taxon>Echinidea</taxon>
        <taxon>Strongylocentrotidae</taxon>
        <taxon>Strongylocentrotus</taxon>
    </lineage>
</organism>
<evidence type="ECO:0000256" key="1">
    <source>
        <dbReference type="ARBA" id="ARBA00004294"/>
    </source>
</evidence>
<evidence type="ECO:0000256" key="6">
    <source>
        <dbReference type="ARBA" id="ARBA00022490"/>
    </source>
</evidence>
<evidence type="ECO:0000256" key="11">
    <source>
        <dbReference type="ARBA" id="ARBA00023136"/>
    </source>
</evidence>
<comment type="similarity">
    <text evidence="4">Belongs to the MIEAP family.</text>
</comment>
<dbReference type="Pfam" id="PF16026">
    <property type="entry name" value="MIEAP"/>
    <property type="match status" value="1"/>
</dbReference>
<dbReference type="GO" id="GO:0005759">
    <property type="term" value="C:mitochondrial matrix"/>
    <property type="evidence" value="ECO:0007669"/>
    <property type="project" value="UniProtKB-SubCell"/>
</dbReference>
<protein>
    <recommendedName>
        <fullName evidence="5">Mitochondria-eating protein</fullName>
    </recommendedName>
    <alternativeName>
        <fullName evidence="12">Spermatogenesis-associated protein 18</fullName>
    </alternativeName>
</protein>
<dbReference type="EnsemblMetazoa" id="XM_011685744">
    <property type="protein sequence ID" value="XP_011684046"/>
    <property type="gene ID" value="LOC100893596"/>
</dbReference>
<dbReference type="GO" id="GO:0035694">
    <property type="term" value="P:mitochondrial protein catabolic process"/>
    <property type="evidence" value="ECO:0007669"/>
    <property type="project" value="InterPro"/>
</dbReference>
<dbReference type="AlphaFoldDB" id="A0A7M7HRA9"/>
<evidence type="ECO:0000256" key="4">
    <source>
        <dbReference type="ARBA" id="ARBA00008233"/>
    </source>
</evidence>
<proteinExistence type="inferred from homology"/>
<keyword evidence="18" id="KW-1185">Reference proteome</keyword>
<accession>A0A7M7HRA9</accession>
<evidence type="ECO:0000313" key="18">
    <source>
        <dbReference type="Proteomes" id="UP000007110"/>
    </source>
</evidence>
<keyword evidence="15" id="KW-0732">Signal</keyword>
<evidence type="ECO:0000256" key="9">
    <source>
        <dbReference type="ARBA" id="ARBA00023121"/>
    </source>
</evidence>
<feature type="coiled-coil region" evidence="13">
    <location>
        <begin position="124"/>
        <end position="176"/>
    </location>
</feature>
<dbReference type="CTD" id="132671"/>
<reference evidence="18" key="1">
    <citation type="submission" date="2015-02" db="EMBL/GenBank/DDBJ databases">
        <title>Genome sequencing for Strongylocentrotus purpuratus.</title>
        <authorList>
            <person name="Murali S."/>
            <person name="Liu Y."/>
            <person name="Vee V."/>
            <person name="English A."/>
            <person name="Wang M."/>
            <person name="Skinner E."/>
            <person name="Han Y."/>
            <person name="Muzny D.M."/>
            <person name="Worley K.C."/>
            <person name="Gibbs R.A."/>
        </authorList>
    </citation>
    <scope>NUCLEOTIDE SEQUENCE</scope>
</reference>
<dbReference type="InterPro" id="IPR031981">
    <property type="entry name" value="MIEAP_C"/>
</dbReference>
<evidence type="ECO:0000256" key="8">
    <source>
        <dbReference type="ARBA" id="ARBA00023054"/>
    </source>
</evidence>
<dbReference type="GeneID" id="100893596"/>
<evidence type="ECO:0000256" key="14">
    <source>
        <dbReference type="SAM" id="MobiDB-lite"/>
    </source>
</evidence>
<evidence type="ECO:0000259" key="16">
    <source>
        <dbReference type="Pfam" id="PF16026"/>
    </source>
</evidence>
<feature type="chain" id="PRO_5029676993" description="Mitochondria-eating protein" evidence="15">
    <location>
        <begin position="22"/>
        <end position="505"/>
    </location>
</feature>
<evidence type="ECO:0000256" key="3">
    <source>
        <dbReference type="ARBA" id="ARBA00004496"/>
    </source>
</evidence>
<keyword evidence="6" id="KW-0963">Cytoplasm</keyword>
<feature type="compositionally biased region" description="Low complexity" evidence="14">
    <location>
        <begin position="463"/>
        <end position="491"/>
    </location>
</feature>
<feature type="domain" description="Mitochondria-eating protein C-terminal" evidence="16">
    <location>
        <begin position="269"/>
        <end position="460"/>
    </location>
</feature>
<dbReference type="PANTHER" id="PTHR21771">
    <property type="entry name" value="MITOCHONDRIA-EATING PROTEIN-RELATED"/>
    <property type="match status" value="1"/>
</dbReference>
<keyword evidence="11" id="KW-0472">Membrane</keyword>
<evidence type="ECO:0000256" key="5">
    <source>
        <dbReference type="ARBA" id="ARBA00019863"/>
    </source>
</evidence>
<evidence type="ECO:0000256" key="15">
    <source>
        <dbReference type="SAM" id="SignalP"/>
    </source>
</evidence>